<proteinExistence type="predicted"/>
<reference evidence="1 2" key="1">
    <citation type="journal article" date="2017" name="Nat. Commun.">
        <title>Genome assembly with in vitro proximity ligation data and whole-genome triplication in lettuce.</title>
        <authorList>
            <person name="Reyes-Chin-Wo S."/>
            <person name="Wang Z."/>
            <person name="Yang X."/>
            <person name="Kozik A."/>
            <person name="Arikit S."/>
            <person name="Song C."/>
            <person name="Xia L."/>
            <person name="Froenicke L."/>
            <person name="Lavelle D.O."/>
            <person name="Truco M.J."/>
            <person name="Xia R."/>
            <person name="Zhu S."/>
            <person name="Xu C."/>
            <person name="Xu H."/>
            <person name="Xu X."/>
            <person name="Cox K."/>
            <person name="Korf I."/>
            <person name="Meyers B.C."/>
            <person name="Michelmore R.W."/>
        </authorList>
    </citation>
    <scope>NUCLEOTIDE SEQUENCE [LARGE SCALE GENOMIC DNA]</scope>
    <source>
        <strain evidence="2">cv. Salinas</strain>
        <tissue evidence="1">Seedlings</tissue>
    </source>
</reference>
<dbReference type="Proteomes" id="UP000235145">
    <property type="component" value="Unassembled WGS sequence"/>
</dbReference>
<name>A0A9R1X1N7_LACSA</name>
<evidence type="ECO:0000313" key="2">
    <source>
        <dbReference type="Proteomes" id="UP000235145"/>
    </source>
</evidence>
<keyword evidence="2" id="KW-1185">Reference proteome</keyword>
<protein>
    <submittedName>
        <fullName evidence="1">Uncharacterized protein</fullName>
    </submittedName>
</protein>
<evidence type="ECO:0000313" key="1">
    <source>
        <dbReference type="EMBL" id="KAJ0197275.1"/>
    </source>
</evidence>
<organism evidence="1 2">
    <name type="scientific">Lactuca sativa</name>
    <name type="common">Garden lettuce</name>
    <dbReference type="NCBI Taxonomy" id="4236"/>
    <lineage>
        <taxon>Eukaryota</taxon>
        <taxon>Viridiplantae</taxon>
        <taxon>Streptophyta</taxon>
        <taxon>Embryophyta</taxon>
        <taxon>Tracheophyta</taxon>
        <taxon>Spermatophyta</taxon>
        <taxon>Magnoliopsida</taxon>
        <taxon>eudicotyledons</taxon>
        <taxon>Gunneridae</taxon>
        <taxon>Pentapetalae</taxon>
        <taxon>asterids</taxon>
        <taxon>campanulids</taxon>
        <taxon>Asterales</taxon>
        <taxon>Asteraceae</taxon>
        <taxon>Cichorioideae</taxon>
        <taxon>Cichorieae</taxon>
        <taxon>Lactucinae</taxon>
        <taxon>Lactuca</taxon>
    </lineage>
</organism>
<dbReference type="EMBL" id="NBSK02000007">
    <property type="protein sequence ID" value="KAJ0197275.1"/>
    <property type="molecule type" value="Genomic_DNA"/>
</dbReference>
<gene>
    <name evidence="1" type="ORF">LSAT_V11C700364040</name>
</gene>
<dbReference type="AlphaFoldDB" id="A0A9R1X1N7"/>
<sequence length="98" mass="11080">MEEIGKLNPRARQSLESHPLNRCTLAHDGGMRYGLLTTNLSEIFNSVLKGARFLPITACVQLTFYRMVHYFEVRRPLGSSYQAHGDTHTPHVVVKQVA</sequence>
<accession>A0A9R1X1N7</accession>
<comment type="caution">
    <text evidence="1">The sequence shown here is derived from an EMBL/GenBank/DDBJ whole genome shotgun (WGS) entry which is preliminary data.</text>
</comment>